<protein>
    <submittedName>
        <fullName evidence="3">DNA protecting protein DprA</fullName>
    </submittedName>
</protein>
<dbReference type="NCBIfam" id="TIGR00732">
    <property type="entry name" value="dprA"/>
    <property type="match status" value="1"/>
</dbReference>
<dbReference type="PANTHER" id="PTHR43022:SF1">
    <property type="entry name" value="PROTEIN SMF"/>
    <property type="match status" value="1"/>
</dbReference>
<evidence type="ECO:0000259" key="2">
    <source>
        <dbReference type="Pfam" id="PF02481"/>
    </source>
</evidence>
<organism evidence="3 4">
    <name type="scientific">Corynebacterium durum F0235</name>
    <dbReference type="NCBI Taxonomy" id="1035195"/>
    <lineage>
        <taxon>Bacteria</taxon>
        <taxon>Bacillati</taxon>
        <taxon>Actinomycetota</taxon>
        <taxon>Actinomycetes</taxon>
        <taxon>Mycobacteriales</taxon>
        <taxon>Corynebacteriaceae</taxon>
        <taxon>Corynebacterium</taxon>
    </lineage>
</organism>
<name>L1MHA1_9CORY</name>
<dbReference type="SUPFAM" id="SSF102405">
    <property type="entry name" value="MCP/YpsA-like"/>
    <property type="match status" value="1"/>
</dbReference>
<dbReference type="eggNOG" id="COG0758">
    <property type="taxonomic scope" value="Bacteria"/>
</dbReference>
<reference evidence="3 4" key="1">
    <citation type="submission" date="2012-05" db="EMBL/GenBank/DDBJ databases">
        <authorList>
            <person name="Weinstock G."/>
            <person name="Sodergren E."/>
            <person name="Lobos E.A."/>
            <person name="Fulton L."/>
            <person name="Fulton R."/>
            <person name="Courtney L."/>
            <person name="Fronick C."/>
            <person name="O'Laughlin M."/>
            <person name="Godfrey J."/>
            <person name="Wilson R.M."/>
            <person name="Miner T."/>
            <person name="Farmer C."/>
            <person name="Delehaunty K."/>
            <person name="Cordes M."/>
            <person name="Minx P."/>
            <person name="Tomlinson C."/>
            <person name="Chen J."/>
            <person name="Wollam A."/>
            <person name="Pepin K.H."/>
            <person name="Bhonagiri V."/>
            <person name="Zhang X."/>
            <person name="Suruliraj S."/>
            <person name="Warren W."/>
            <person name="Mitreva M."/>
            <person name="Mardis E.R."/>
            <person name="Wilson R.K."/>
        </authorList>
    </citation>
    <scope>NUCLEOTIDE SEQUENCE [LARGE SCALE GENOMIC DNA]</scope>
    <source>
        <strain evidence="3 4">F0235</strain>
    </source>
</reference>
<dbReference type="RefSeq" id="WP_006063738.1">
    <property type="nucleotide sequence ID" value="NZ_KB290831.1"/>
</dbReference>
<evidence type="ECO:0000313" key="3">
    <source>
        <dbReference type="EMBL" id="EKX90294.1"/>
    </source>
</evidence>
<dbReference type="PANTHER" id="PTHR43022">
    <property type="entry name" value="PROTEIN SMF"/>
    <property type="match status" value="1"/>
</dbReference>
<sequence>MNENDRRRLAWAYLSRVVEGPNAHVQAFLNAGHDVERIVWGIKHREEWIGQGLLRQTRSRWDWERSAEDLAAVSALGGRLVTPDDREWPHAEFDHAFGFAQSGKSEHARTYQEDAVQPHALWVRGGMLAGLCAHSVGVVGTRAISRYGMEATRLLVSGLVEHHWVIVSGGALGVDTVAHEQVIASGGATVVVSACGLDRVYPARNAGLFDRILALGGALVSEYPPGVAPARHRFLTRNRLVAALSQGVVVMEAGWRSGALNTLTWASGLGRVAMAVPGPITHINSLGCHERIKDGRAQLVASADDVRALLGAVGALDSAEQYELQFAASPIQGLSRSEMRVFDALPAESSADETGLDAESVAQESGLPLPLTVHVLVDLAKRGLVVREGVMWRRG</sequence>
<dbReference type="Pfam" id="PF02481">
    <property type="entry name" value="DNA_processg_A"/>
    <property type="match status" value="1"/>
</dbReference>
<dbReference type="Gene3D" id="3.40.50.450">
    <property type="match status" value="1"/>
</dbReference>
<dbReference type="InterPro" id="IPR003488">
    <property type="entry name" value="DprA"/>
</dbReference>
<accession>L1MHA1</accession>
<comment type="caution">
    <text evidence="3">The sequence shown here is derived from an EMBL/GenBank/DDBJ whole genome shotgun (WGS) entry which is preliminary data.</text>
</comment>
<dbReference type="GO" id="GO:0009294">
    <property type="term" value="P:DNA-mediated transformation"/>
    <property type="evidence" value="ECO:0007669"/>
    <property type="project" value="InterPro"/>
</dbReference>
<proteinExistence type="inferred from homology"/>
<dbReference type="OrthoDB" id="9785707at2"/>
<gene>
    <name evidence="3" type="ORF">HMPREF9997_01509</name>
</gene>
<dbReference type="EMBL" id="AMEM01000018">
    <property type="protein sequence ID" value="EKX90294.1"/>
    <property type="molecule type" value="Genomic_DNA"/>
</dbReference>
<evidence type="ECO:0000313" key="4">
    <source>
        <dbReference type="Proteomes" id="UP000010445"/>
    </source>
</evidence>
<dbReference type="AlphaFoldDB" id="L1MHA1"/>
<evidence type="ECO:0000256" key="1">
    <source>
        <dbReference type="ARBA" id="ARBA00006525"/>
    </source>
</evidence>
<dbReference type="Proteomes" id="UP000010445">
    <property type="component" value="Unassembled WGS sequence"/>
</dbReference>
<dbReference type="STRING" id="1035195.HMPREF9997_01509"/>
<feature type="domain" description="Smf/DprA SLOG" evidence="2">
    <location>
        <begin position="107"/>
        <end position="308"/>
    </location>
</feature>
<comment type="similarity">
    <text evidence="1">Belongs to the DprA/Smf family.</text>
</comment>
<dbReference type="HOGENOM" id="CLU_029601_2_1_11"/>
<dbReference type="PATRIC" id="fig|1035195.3.peg.1360"/>
<keyword evidence="4" id="KW-1185">Reference proteome</keyword>
<dbReference type="InterPro" id="IPR057666">
    <property type="entry name" value="DrpA_SLOG"/>
</dbReference>